<feature type="region of interest" description="Disordered" evidence="1">
    <location>
        <begin position="125"/>
        <end position="144"/>
    </location>
</feature>
<proteinExistence type="predicted"/>
<comment type="caution">
    <text evidence="3">The sequence shown here is derived from an EMBL/GenBank/DDBJ whole genome shotgun (WGS) entry which is preliminary data.</text>
</comment>
<dbReference type="Proteomes" id="UP001412067">
    <property type="component" value="Unassembled WGS sequence"/>
</dbReference>
<evidence type="ECO:0000313" key="4">
    <source>
        <dbReference type="Proteomes" id="UP001412067"/>
    </source>
</evidence>
<feature type="signal peptide" evidence="2">
    <location>
        <begin position="1"/>
        <end position="36"/>
    </location>
</feature>
<gene>
    <name evidence="3" type="ORF">KSP40_PGU000089</name>
</gene>
<organism evidence="3 4">
    <name type="scientific">Platanthera guangdongensis</name>
    <dbReference type="NCBI Taxonomy" id="2320717"/>
    <lineage>
        <taxon>Eukaryota</taxon>
        <taxon>Viridiplantae</taxon>
        <taxon>Streptophyta</taxon>
        <taxon>Embryophyta</taxon>
        <taxon>Tracheophyta</taxon>
        <taxon>Spermatophyta</taxon>
        <taxon>Magnoliopsida</taxon>
        <taxon>Liliopsida</taxon>
        <taxon>Asparagales</taxon>
        <taxon>Orchidaceae</taxon>
        <taxon>Orchidoideae</taxon>
        <taxon>Orchideae</taxon>
        <taxon>Orchidinae</taxon>
        <taxon>Platanthera</taxon>
    </lineage>
</organism>
<keyword evidence="2" id="KW-0732">Signal</keyword>
<dbReference type="EMBL" id="JBBWWR010000013">
    <property type="protein sequence ID" value="KAK8955833.1"/>
    <property type="molecule type" value="Genomic_DNA"/>
</dbReference>
<sequence>MCCAWPHVWRRASWVRRSGMRWQCAAVWVAVCGVRAAGVACDVGGGVLSGWRGAGCRLEQLQFGQGSCVVAGAPPRRLLVSGNAVHGSPPESVAGAPPENTGAPPLHLLPPDLSRAPLVTLALERSSEQLPESSVGKESGAGAR</sequence>
<feature type="region of interest" description="Disordered" evidence="1">
    <location>
        <begin position="82"/>
        <end position="110"/>
    </location>
</feature>
<evidence type="ECO:0000256" key="2">
    <source>
        <dbReference type="SAM" id="SignalP"/>
    </source>
</evidence>
<keyword evidence="4" id="KW-1185">Reference proteome</keyword>
<name>A0ABR2M032_9ASPA</name>
<evidence type="ECO:0000256" key="1">
    <source>
        <dbReference type="SAM" id="MobiDB-lite"/>
    </source>
</evidence>
<evidence type="ECO:0008006" key="5">
    <source>
        <dbReference type="Google" id="ProtNLM"/>
    </source>
</evidence>
<feature type="chain" id="PRO_5046302272" description="Secreted protein" evidence="2">
    <location>
        <begin position="37"/>
        <end position="144"/>
    </location>
</feature>
<evidence type="ECO:0000313" key="3">
    <source>
        <dbReference type="EMBL" id="KAK8955833.1"/>
    </source>
</evidence>
<accession>A0ABR2M032</accession>
<protein>
    <recommendedName>
        <fullName evidence="5">Secreted protein</fullName>
    </recommendedName>
</protein>
<reference evidence="3 4" key="1">
    <citation type="journal article" date="2022" name="Nat. Plants">
        <title>Genomes of leafy and leafless Platanthera orchids illuminate the evolution of mycoheterotrophy.</title>
        <authorList>
            <person name="Li M.H."/>
            <person name="Liu K.W."/>
            <person name="Li Z."/>
            <person name="Lu H.C."/>
            <person name="Ye Q.L."/>
            <person name="Zhang D."/>
            <person name="Wang J.Y."/>
            <person name="Li Y.F."/>
            <person name="Zhong Z.M."/>
            <person name="Liu X."/>
            <person name="Yu X."/>
            <person name="Liu D.K."/>
            <person name="Tu X.D."/>
            <person name="Liu B."/>
            <person name="Hao Y."/>
            <person name="Liao X.Y."/>
            <person name="Jiang Y.T."/>
            <person name="Sun W.H."/>
            <person name="Chen J."/>
            <person name="Chen Y.Q."/>
            <person name="Ai Y."/>
            <person name="Zhai J.W."/>
            <person name="Wu S.S."/>
            <person name="Zhou Z."/>
            <person name="Hsiao Y.Y."/>
            <person name="Wu W.L."/>
            <person name="Chen Y.Y."/>
            <person name="Lin Y.F."/>
            <person name="Hsu J.L."/>
            <person name="Li C.Y."/>
            <person name="Wang Z.W."/>
            <person name="Zhao X."/>
            <person name="Zhong W.Y."/>
            <person name="Ma X.K."/>
            <person name="Ma L."/>
            <person name="Huang J."/>
            <person name="Chen G.Z."/>
            <person name="Huang M.Z."/>
            <person name="Huang L."/>
            <person name="Peng D.H."/>
            <person name="Luo Y.B."/>
            <person name="Zou S.Q."/>
            <person name="Chen S.P."/>
            <person name="Lan S."/>
            <person name="Tsai W.C."/>
            <person name="Van de Peer Y."/>
            <person name="Liu Z.J."/>
        </authorList>
    </citation>
    <scope>NUCLEOTIDE SEQUENCE [LARGE SCALE GENOMIC DNA]</scope>
    <source>
        <strain evidence="3">Lor288</strain>
    </source>
</reference>